<evidence type="ECO:0000256" key="6">
    <source>
        <dbReference type="ARBA" id="ARBA00022777"/>
    </source>
</evidence>
<comment type="catalytic activity">
    <reaction evidence="1">
        <text>ATP + protein L-histidine = ADP + protein N-phospho-L-histidine.</text>
        <dbReference type="EC" id="2.7.13.3"/>
    </reaction>
</comment>
<dbReference type="PROSITE" id="PS50109">
    <property type="entry name" value="HIS_KIN"/>
    <property type="match status" value="1"/>
</dbReference>
<dbReference type="InterPro" id="IPR003594">
    <property type="entry name" value="HATPase_dom"/>
</dbReference>
<reference evidence="11 12" key="1">
    <citation type="submission" date="2023-07" db="EMBL/GenBank/DDBJ databases">
        <title>Genomic Encyclopedia of Type Strains, Phase IV (KMG-IV): sequencing the most valuable type-strain genomes for metagenomic binning, comparative biology and taxonomic classification.</title>
        <authorList>
            <person name="Goeker M."/>
        </authorList>
    </citation>
    <scope>NUCLEOTIDE SEQUENCE [LARGE SCALE GENOMIC DNA]</scope>
    <source>
        <strain evidence="11 12">DSM 23948</strain>
    </source>
</reference>
<dbReference type="SUPFAM" id="SSF55874">
    <property type="entry name" value="ATPase domain of HSP90 chaperone/DNA topoisomerase II/histidine kinase"/>
    <property type="match status" value="1"/>
</dbReference>
<keyword evidence="3" id="KW-0597">Phosphoprotein</keyword>
<dbReference type="SMART" id="SM00387">
    <property type="entry name" value="HATPase_c"/>
    <property type="match status" value="1"/>
</dbReference>
<proteinExistence type="predicted"/>
<feature type="transmembrane region" description="Helical" evidence="9">
    <location>
        <begin position="157"/>
        <end position="180"/>
    </location>
</feature>
<comment type="caution">
    <text evidence="11">The sequence shown here is derived from an EMBL/GenBank/DDBJ whole genome shotgun (WGS) entry which is preliminary data.</text>
</comment>
<accession>A0ABT9V9J7</accession>
<keyword evidence="6 11" id="KW-0418">Kinase</keyword>
<evidence type="ECO:0000256" key="3">
    <source>
        <dbReference type="ARBA" id="ARBA00022553"/>
    </source>
</evidence>
<evidence type="ECO:0000256" key="4">
    <source>
        <dbReference type="ARBA" id="ARBA00022679"/>
    </source>
</evidence>
<evidence type="ECO:0000256" key="9">
    <source>
        <dbReference type="SAM" id="Phobius"/>
    </source>
</evidence>
<dbReference type="InterPro" id="IPR036890">
    <property type="entry name" value="HATPase_C_sf"/>
</dbReference>
<dbReference type="Pfam" id="PF00512">
    <property type="entry name" value="HisKA"/>
    <property type="match status" value="1"/>
</dbReference>
<dbReference type="SMART" id="SM00388">
    <property type="entry name" value="HisKA"/>
    <property type="match status" value="1"/>
</dbReference>
<dbReference type="PANTHER" id="PTHR43711">
    <property type="entry name" value="TWO-COMPONENT HISTIDINE KINASE"/>
    <property type="match status" value="1"/>
</dbReference>
<dbReference type="InterPro" id="IPR004358">
    <property type="entry name" value="Sig_transdc_His_kin-like_C"/>
</dbReference>
<dbReference type="RefSeq" id="WP_307152062.1">
    <property type="nucleotide sequence ID" value="NZ_JAUSTU010000032.1"/>
</dbReference>
<dbReference type="Gene3D" id="1.10.287.130">
    <property type="match status" value="1"/>
</dbReference>
<dbReference type="Pfam" id="PF02518">
    <property type="entry name" value="HATPase_c"/>
    <property type="match status" value="1"/>
</dbReference>
<keyword evidence="12" id="KW-1185">Reference proteome</keyword>
<dbReference type="SUPFAM" id="SSF47384">
    <property type="entry name" value="Homodimeric domain of signal transducing histidine kinase"/>
    <property type="match status" value="1"/>
</dbReference>
<evidence type="ECO:0000256" key="5">
    <source>
        <dbReference type="ARBA" id="ARBA00022741"/>
    </source>
</evidence>
<feature type="transmembrane region" description="Helical" evidence="9">
    <location>
        <begin position="12"/>
        <end position="33"/>
    </location>
</feature>
<dbReference type="GO" id="GO:0016301">
    <property type="term" value="F:kinase activity"/>
    <property type="evidence" value="ECO:0007669"/>
    <property type="project" value="UniProtKB-KW"/>
</dbReference>
<name>A0ABT9V9J7_9BACL</name>
<keyword evidence="4" id="KW-0808">Transferase</keyword>
<evidence type="ECO:0000259" key="10">
    <source>
        <dbReference type="PROSITE" id="PS50109"/>
    </source>
</evidence>
<dbReference type="InterPro" id="IPR036097">
    <property type="entry name" value="HisK_dim/P_sf"/>
</dbReference>
<evidence type="ECO:0000313" key="11">
    <source>
        <dbReference type="EMBL" id="MDQ0157609.1"/>
    </source>
</evidence>
<dbReference type="CDD" id="cd00075">
    <property type="entry name" value="HATPase"/>
    <property type="match status" value="1"/>
</dbReference>
<keyword evidence="5" id="KW-0547">Nucleotide-binding</keyword>
<dbReference type="EC" id="2.7.13.3" evidence="2"/>
<evidence type="ECO:0000256" key="7">
    <source>
        <dbReference type="ARBA" id="ARBA00022840"/>
    </source>
</evidence>
<keyword evidence="7" id="KW-0067">ATP-binding</keyword>
<keyword evidence="9" id="KW-0472">Membrane</keyword>
<gene>
    <name evidence="11" type="ORF">J2S07_003954</name>
</gene>
<evidence type="ECO:0000256" key="8">
    <source>
        <dbReference type="ARBA" id="ARBA00023012"/>
    </source>
</evidence>
<protein>
    <recommendedName>
        <fullName evidence="2">histidine kinase</fullName>
        <ecNumber evidence="2">2.7.13.3</ecNumber>
    </recommendedName>
</protein>
<keyword evidence="9" id="KW-1133">Transmembrane helix</keyword>
<organism evidence="11 12">
    <name type="scientific">Anoxybacillus andreesenii</name>
    <dbReference type="NCBI Taxonomy" id="1325932"/>
    <lineage>
        <taxon>Bacteria</taxon>
        <taxon>Bacillati</taxon>
        <taxon>Bacillota</taxon>
        <taxon>Bacilli</taxon>
        <taxon>Bacillales</taxon>
        <taxon>Anoxybacillaceae</taxon>
        <taxon>Anoxybacillus</taxon>
    </lineage>
</organism>
<dbReference type="InterPro" id="IPR003661">
    <property type="entry name" value="HisK_dim/P_dom"/>
</dbReference>
<dbReference type="InterPro" id="IPR050736">
    <property type="entry name" value="Sensor_HK_Regulatory"/>
</dbReference>
<sequence length="411" mass="47312">MLFKAVKAKLNLLYTGSLLIILVLFITILYVLISGAIRNQEIQELNRFFENEEHELVEEIYEDEYHELKFKPERNVFYYIYDTNQTLVKGEETISGLFQHIEENGLNKQVPAFMKEIEWKNTQLLLKNYSLQHDGKTIGHVIVGSDITDEKHLIKNIIWILLLLTLFFSFLFAWAGNFFAGQAIKPIRKSFQTQQKFVSDASHELRTPLSIFYSSVDILSSEEKENLSPFGQEILEDIKNESEMMNKLLNDLLFLARNDQQHFELELEEIDLSELLHSLIVRFTRIIPSHLTLHNSIQNQVTIKGDKVRIQELLYILLENAVRYTKEGSITCTLKTSGQEVVITIQDTGSGIPPEELPHIFDRFYRGDPSRTRDGSGLGLSIAKTIVEAHGGKIRVKSEVNKGTIFTISFE</sequence>
<dbReference type="PRINTS" id="PR00344">
    <property type="entry name" value="BCTRLSENSOR"/>
</dbReference>
<dbReference type="EMBL" id="JAUSTU010000032">
    <property type="protein sequence ID" value="MDQ0157609.1"/>
    <property type="molecule type" value="Genomic_DNA"/>
</dbReference>
<keyword evidence="8" id="KW-0902">Two-component regulatory system</keyword>
<feature type="domain" description="Histidine kinase" evidence="10">
    <location>
        <begin position="200"/>
        <end position="411"/>
    </location>
</feature>
<dbReference type="Proteomes" id="UP001231362">
    <property type="component" value="Unassembled WGS sequence"/>
</dbReference>
<evidence type="ECO:0000313" key="12">
    <source>
        <dbReference type="Proteomes" id="UP001231362"/>
    </source>
</evidence>
<evidence type="ECO:0000256" key="2">
    <source>
        <dbReference type="ARBA" id="ARBA00012438"/>
    </source>
</evidence>
<dbReference type="InterPro" id="IPR005467">
    <property type="entry name" value="His_kinase_dom"/>
</dbReference>
<keyword evidence="9" id="KW-0812">Transmembrane</keyword>
<dbReference type="Gene3D" id="3.30.565.10">
    <property type="entry name" value="Histidine kinase-like ATPase, C-terminal domain"/>
    <property type="match status" value="1"/>
</dbReference>
<dbReference type="PANTHER" id="PTHR43711:SF28">
    <property type="entry name" value="SENSOR HISTIDINE KINASE YXDK"/>
    <property type="match status" value="1"/>
</dbReference>
<dbReference type="CDD" id="cd00082">
    <property type="entry name" value="HisKA"/>
    <property type="match status" value="1"/>
</dbReference>
<evidence type="ECO:0000256" key="1">
    <source>
        <dbReference type="ARBA" id="ARBA00000085"/>
    </source>
</evidence>